<dbReference type="InterPro" id="IPR020422">
    <property type="entry name" value="TYR_PHOSPHATASE_DUAL_dom"/>
</dbReference>
<dbReference type="PROSITE" id="PS51166">
    <property type="entry name" value="CBM20"/>
    <property type="match status" value="1"/>
</dbReference>
<feature type="domain" description="CBM20" evidence="4">
    <location>
        <begin position="19"/>
        <end position="135"/>
    </location>
</feature>
<dbReference type="Gene3D" id="2.60.40.10">
    <property type="entry name" value="Immunoglobulins"/>
    <property type="match status" value="1"/>
</dbReference>
<dbReference type="SMART" id="SM01065">
    <property type="entry name" value="CBM_2"/>
    <property type="match status" value="1"/>
</dbReference>
<dbReference type="SUPFAM" id="SSF49452">
    <property type="entry name" value="Starch-binding domain-like"/>
    <property type="match status" value="1"/>
</dbReference>
<feature type="domain" description="Tyrosine specific protein phosphatases" evidence="3">
    <location>
        <begin position="257"/>
        <end position="288"/>
    </location>
</feature>
<dbReference type="OrthoDB" id="273181at2759"/>
<name>A0A0G4ELK3_VITBC</name>
<dbReference type="InterPro" id="IPR000340">
    <property type="entry name" value="Dual-sp_phosphatase_cat-dom"/>
</dbReference>
<evidence type="ECO:0000256" key="1">
    <source>
        <dbReference type="ARBA" id="ARBA00022912"/>
    </source>
</evidence>
<dbReference type="InterPro" id="IPR042942">
    <property type="entry name" value="Laforin"/>
</dbReference>
<sequence>MCELFCNSGRQDLYSVQCSLRRKSMKVRFSVISFVPPGTSIAVVGSLPELGSWKVSECPSMSPSSPPKSMEPSFWSADIAVDDLSVPFEYKFVRKTNPSANWEWEGYGSHDNRKWDGKEMLSTPASEQDVKVFDGVFLLPPTHFMESQGMSEYSHTTRFYNSVKERNDMHYNRVSDNLWVGSCPRSRRHIEKLRDELKVTCLLNFQTHEDAKNNFPDPEHFPEWDKRTPQVIYDLFKEYSLAYVWIPTTDMSTQDRANMLPQAAFILGALIQNGHAVYVHCNAGVGRSVAAACGFLCYCLNHPVRLVHHMMCSSRPVAYFDEAALRAGRSDFQVKYGDVYRRLHEDGQKRNCFLSAGG</sequence>
<dbReference type="GO" id="GO:0004725">
    <property type="term" value="F:protein tyrosine phosphatase activity"/>
    <property type="evidence" value="ECO:0007669"/>
    <property type="project" value="InterPro"/>
</dbReference>
<dbReference type="PANTHER" id="PTHR46864">
    <property type="entry name" value="LAFORIN"/>
    <property type="match status" value="1"/>
</dbReference>
<dbReference type="PhylomeDB" id="A0A0G4ELK3"/>
<keyword evidence="1" id="KW-0378">Hydrolase</keyword>
<protein>
    <submittedName>
        <fullName evidence="5">Uncharacterized protein</fullName>
    </submittedName>
</protein>
<dbReference type="InterPro" id="IPR029021">
    <property type="entry name" value="Prot-tyrosine_phosphatase-like"/>
</dbReference>
<evidence type="ECO:0000259" key="2">
    <source>
        <dbReference type="PROSITE" id="PS50054"/>
    </source>
</evidence>
<dbReference type="InterPro" id="IPR002044">
    <property type="entry name" value="CBM20"/>
</dbReference>
<organism evidence="5 6">
    <name type="scientific">Vitrella brassicaformis (strain CCMP3155)</name>
    <dbReference type="NCBI Taxonomy" id="1169540"/>
    <lineage>
        <taxon>Eukaryota</taxon>
        <taxon>Sar</taxon>
        <taxon>Alveolata</taxon>
        <taxon>Colpodellida</taxon>
        <taxon>Vitrellaceae</taxon>
        <taxon>Vitrella</taxon>
    </lineage>
</organism>
<dbReference type="GO" id="GO:2001070">
    <property type="term" value="F:starch binding"/>
    <property type="evidence" value="ECO:0007669"/>
    <property type="project" value="InterPro"/>
</dbReference>
<dbReference type="InParanoid" id="A0A0G4ELK3"/>
<dbReference type="InterPro" id="IPR013784">
    <property type="entry name" value="Carb-bd-like_fold"/>
</dbReference>
<dbReference type="PROSITE" id="PS50054">
    <property type="entry name" value="TYR_PHOSPHATASE_DUAL"/>
    <property type="match status" value="1"/>
</dbReference>
<accession>A0A0G4ELK3</accession>
<gene>
    <name evidence="5" type="ORF">Vbra_12288</name>
</gene>
<dbReference type="Pfam" id="PF00686">
    <property type="entry name" value="CBM_20"/>
    <property type="match status" value="1"/>
</dbReference>
<dbReference type="SUPFAM" id="SSF52799">
    <property type="entry name" value="(Phosphotyrosine protein) phosphatases II"/>
    <property type="match status" value="1"/>
</dbReference>
<feature type="domain" description="Tyrosine-protein phosphatase" evidence="2">
    <location>
        <begin position="170"/>
        <end position="337"/>
    </location>
</feature>
<dbReference type="PANTHER" id="PTHR46864:SF1">
    <property type="entry name" value="LAFORIN"/>
    <property type="match status" value="1"/>
</dbReference>
<dbReference type="InterPro" id="IPR013783">
    <property type="entry name" value="Ig-like_fold"/>
</dbReference>
<reference evidence="5 6" key="1">
    <citation type="submission" date="2014-11" db="EMBL/GenBank/DDBJ databases">
        <authorList>
            <person name="Zhu J."/>
            <person name="Qi W."/>
            <person name="Song R."/>
        </authorList>
    </citation>
    <scope>NUCLEOTIDE SEQUENCE [LARGE SCALE GENOMIC DNA]</scope>
</reference>
<dbReference type="GO" id="GO:0005634">
    <property type="term" value="C:nucleus"/>
    <property type="evidence" value="ECO:0007669"/>
    <property type="project" value="TreeGrafter"/>
</dbReference>
<dbReference type="Gene3D" id="3.90.190.10">
    <property type="entry name" value="Protein tyrosine phosphatase superfamily"/>
    <property type="match status" value="1"/>
</dbReference>
<dbReference type="EMBL" id="CDMY01000255">
    <property type="protein sequence ID" value="CEL97703.1"/>
    <property type="molecule type" value="Genomic_DNA"/>
</dbReference>
<keyword evidence="6" id="KW-1185">Reference proteome</keyword>
<dbReference type="PROSITE" id="PS50056">
    <property type="entry name" value="TYR_PHOSPHATASE_2"/>
    <property type="match status" value="1"/>
</dbReference>
<evidence type="ECO:0000313" key="5">
    <source>
        <dbReference type="EMBL" id="CEL97703.1"/>
    </source>
</evidence>
<keyword evidence="1" id="KW-0904">Protein phosphatase</keyword>
<dbReference type="InterPro" id="IPR000387">
    <property type="entry name" value="Tyr_Pase_dom"/>
</dbReference>
<dbReference type="Pfam" id="PF00782">
    <property type="entry name" value="DSPc"/>
    <property type="match status" value="1"/>
</dbReference>
<evidence type="ECO:0000259" key="3">
    <source>
        <dbReference type="PROSITE" id="PS50056"/>
    </source>
</evidence>
<proteinExistence type="predicted"/>
<evidence type="ECO:0000313" key="6">
    <source>
        <dbReference type="Proteomes" id="UP000041254"/>
    </source>
</evidence>
<dbReference type="Proteomes" id="UP000041254">
    <property type="component" value="Unassembled WGS sequence"/>
</dbReference>
<evidence type="ECO:0000259" key="4">
    <source>
        <dbReference type="PROSITE" id="PS51166"/>
    </source>
</evidence>
<dbReference type="AlphaFoldDB" id="A0A0G4ELK3"/>
<dbReference type="VEuPathDB" id="CryptoDB:Vbra_12288"/>
<dbReference type="STRING" id="1169540.A0A0G4ELK3"/>
<dbReference type="SMART" id="SM00195">
    <property type="entry name" value="DSPc"/>
    <property type="match status" value="1"/>
</dbReference>
<dbReference type="GO" id="GO:0005737">
    <property type="term" value="C:cytoplasm"/>
    <property type="evidence" value="ECO:0007669"/>
    <property type="project" value="TreeGrafter"/>
</dbReference>